<dbReference type="EMBL" id="MOOB01000390">
    <property type="protein sequence ID" value="OQE57709.1"/>
    <property type="molecule type" value="Genomic_DNA"/>
</dbReference>
<name>A0A1V6W4B5_PENNA</name>
<feature type="compositionally biased region" description="Low complexity" evidence="1">
    <location>
        <begin position="12"/>
        <end position="28"/>
    </location>
</feature>
<sequence length="42" mass="4548">MLRRSPRERPGESSGTARSFAAAVRSSSKPVDTEPGRASRVF</sequence>
<gene>
    <name evidence="2" type="ORF">PENNAL_c0390G08903</name>
</gene>
<dbReference type="Proteomes" id="UP000191691">
    <property type="component" value="Unassembled WGS sequence"/>
</dbReference>
<organism evidence="2 3">
    <name type="scientific">Penicillium nalgiovense</name>
    <dbReference type="NCBI Taxonomy" id="60175"/>
    <lineage>
        <taxon>Eukaryota</taxon>
        <taxon>Fungi</taxon>
        <taxon>Dikarya</taxon>
        <taxon>Ascomycota</taxon>
        <taxon>Pezizomycotina</taxon>
        <taxon>Eurotiomycetes</taxon>
        <taxon>Eurotiomycetidae</taxon>
        <taxon>Eurotiales</taxon>
        <taxon>Aspergillaceae</taxon>
        <taxon>Penicillium</taxon>
    </lineage>
</organism>
<feature type="compositionally biased region" description="Basic and acidic residues" evidence="1">
    <location>
        <begin position="31"/>
        <end position="42"/>
    </location>
</feature>
<evidence type="ECO:0000313" key="3">
    <source>
        <dbReference type="Proteomes" id="UP000191691"/>
    </source>
</evidence>
<keyword evidence="3" id="KW-1185">Reference proteome</keyword>
<feature type="compositionally biased region" description="Basic and acidic residues" evidence="1">
    <location>
        <begin position="1"/>
        <end position="11"/>
    </location>
</feature>
<evidence type="ECO:0000313" key="2">
    <source>
        <dbReference type="EMBL" id="OQE57709.1"/>
    </source>
</evidence>
<evidence type="ECO:0000256" key="1">
    <source>
        <dbReference type="SAM" id="MobiDB-lite"/>
    </source>
</evidence>
<accession>A0A1V6W4B5</accession>
<protein>
    <submittedName>
        <fullName evidence="2">Uncharacterized protein</fullName>
    </submittedName>
</protein>
<proteinExistence type="predicted"/>
<dbReference type="AlphaFoldDB" id="A0A1V6W4B5"/>
<comment type="caution">
    <text evidence="2">The sequence shown here is derived from an EMBL/GenBank/DDBJ whole genome shotgun (WGS) entry which is preliminary data.</text>
</comment>
<reference evidence="3" key="1">
    <citation type="journal article" date="2017" name="Nat. Microbiol.">
        <title>Global analysis of biosynthetic gene clusters reveals vast potential of secondary metabolite production in Penicillium species.</title>
        <authorList>
            <person name="Nielsen J.C."/>
            <person name="Grijseels S."/>
            <person name="Prigent S."/>
            <person name="Ji B."/>
            <person name="Dainat J."/>
            <person name="Nielsen K.F."/>
            <person name="Frisvad J.C."/>
            <person name="Workman M."/>
            <person name="Nielsen J."/>
        </authorList>
    </citation>
    <scope>NUCLEOTIDE SEQUENCE [LARGE SCALE GENOMIC DNA]</scope>
    <source>
        <strain evidence="3">IBT 13039</strain>
    </source>
</reference>
<feature type="region of interest" description="Disordered" evidence="1">
    <location>
        <begin position="1"/>
        <end position="42"/>
    </location>
</feature>